<evidence type="ECO:0000313" key="1">
    <source>
        <dbReference type="EMBL" id="SMG03034.1"/>
    </source>
</evidence>
<name>A0A238HC66_9BURK</name>
<protein>
    <submittedName>
        <fullName evidence="1">Uncharacterized protein</fullName>
    </submittedName>
</protein>
<accession>A0A238HC66</accession>
<proteinExistence type="predicted"/>
<reference evidence="1 2" key="1">
    <citation type="submission" date="2017-04" db="EMBL/GenBank/DDBJ databases">
        <authorList>
            <person name="Afonso C.L."/>
            <person name="Miller P.J."/>
            <person name="Scott M.A."/>
            <person name="Spackman E."/>
            <person name="Goraichik I."/>
            <person name="Dimitrov K.M."/>
            <person name="Suarez D.L."/>
            <person name="Swayne D.E."/>
        </authorList>
    </citation>
    <scope>NUCLEOTIDE SEQUENCE [LARGE SCALE GENOMIC DNA]</scope>
    <source>
        <strain evidence="1">LMG 28154</strain>
    </source>
</reference>
<evidence type="ECO:0000313" key="2">
    <source>
        <dbReference type="Proteomes" id="UP000198460"/>
    </source>
</evidence>
<dbReference type="AlphaFoldDB" id="A0A238HC66"/>
<sequence>MDAHPIFGVFFMSRPGAAFLPLRVSSRIAAFISRQWQGQ</sequence>
<dbReference type="Proteomes" id="UP000198460">
    <property type="component" value="Unassembled WGS sequence"/>
</dbReference>
<gene>
    <name evidence="1" type="ORF">BSIN_1126</name>
</gene>
<dbReference type="EMBL" id="FXAN01000126">
    <property type="protein sequence ID" value="SMG03034.1"/>
    <property type="molecule type" value="Genomic_DNA"/>
</dbReference>
<organism evidence="1 2">
    <name type="scientific">Burkholderia singularis</name>
    <dbReference type="NCBI Taxonomy" id="1503053"/>
    <lineage>
        <taxon>Bacteria</taxon>
        <taxon>Pseudomonadati</taxon>
        <taxon>Pseudomonadota</taxon>
        <taxon>Betaproteobacteria</taxon>
        <taxon>Burkholderiales</taxon>
        <taxon>Burkholderiaceae</taxon>
        <taxon>Burkholderia</taxon>
        <taxon>pseudomallei group</taxon>
    </lineage>
</organism>